<organism evidence="2 3">
    <name type="scientific">Candidatus Buchananbacteria bacterium RIFCSPHIGHO2_02_FULL_38_8</name>
    <dbReference type="NCBI Taxonomy" id="1797538"/>
    <lineage>
        <taxon>Bacteria</taxon>
        <taxon>Candidatus Buchananiibacteriota</taxon>
    </lineage>
</organism>
<feature type="compositionally biased region" description="Pro residues" evidence="1">
    <location>
        <begin position="347"/>
        <end position="359"/>
    </location>
</feature>
<reference evidence="2 3" key="1">
    <citation type="journal article" date="2016" name="Nat. Commun.">
        <title>Thousands of microbial genomes shed light on interconnected biogeochemical processes in an aquifer system.</title>
        <authorList>
            <person name="Anantharaman K."/>
            <person name="Brown C.T."/>
            <person name="Hug L.A."/>
            <person name="Sharon I."/>
            <person name="Castelle C.J."/>
            <person name="Probst A.J."/>
            <person name="Thomas B.C."/>
            <person name="Singh A."/>
            <person name="Wilkins M.J."/>
            <person name="Karaoz U."/>
            <person name="Brodie E.L."/>
            <person name="Williams K.H."/>
            <person name="Hubbard S.S."/>
            <person name="Banfield J.F."/>
        </authorList>
    </citation>
    <scope>NUCLEOTIDE SEQUENCE [LARGE SCALE GENOMIC DNA]</scope>
</reference>
<dbReference type="Proteomes" id="UP000178747">
    <property type="component" value="Unassembled WGS sequence"/>
</dbReference>
<gene>
    <name evidence="2" type="ORF">A3J62_02365</name>
</gene>
<evidence type="ECO:0000313" key="2">
    <source>
        <dbReference type="EMBL" id="OGY47555.1"/>
    </source>
</evidence>
<sequence length="485" mass="54546">MPEEIQNIFDDVVELKKANPWLNSFALTDNEVKEIIKLISRIILGSVKLDNFFPELKKVVRKDEGLVKKLALTAITNRFLPLKEQLGDVEGLLTKLGGSMEAVSESIKTQPEINNQPVISFSPQDDEEIKKIISAVDVARPVYDYHSLAELIMAESGYDVKGDEVIFGRFKNIIVARLKDVRDELETTEALKKSRKIGGLDLTEEEAGRIISLIRDKIGQGLLDLTKEKPAEARKAIIFPAKKPFVRGKITLAAKKRESSVREERIGEELEETKINNLSKEQPEPVGVRATPEIMEEDGLPVIKLPPGGELLAKPRFVSQIINQFPQPLKSPAQPKFVTEPETNLPSPQPQPQIRPISPPKVMRYGKPSVDGVRVEPILVGPVEELGTMTLINFRRLGETPHQAIARIKEKVDLLEKDSYAKKLAGIEAWHKSEVNRFYRLLGQEGLRQGRSIDDIINERLQGNKPTLSVEEFNSVMELNRSLRY</sequence>
<accession>A0A1G1Y5F1</accession>
<protein>
    <submittedName>
        <fullName evidence="2">Uncharacterized protein</fullName>
    </submittedName>
</protein>
<name>A0A1G1Y5F1_9BACT</name>
<dbReference type="EMBL" id="MHIH01000027">
    <property type="protein sequence ID" value="OGY47555.1"/>
    <property type="molecule type" value="Genomic_DNA"/>
</dbReference>
<evidence type="ECO:0000256" key="1">
    <source>
        <dbReference type="SAM" id="MobiDB-lite"/>
    </source>
</evidence>
<dbReference type="AlphaFoldDB" id="A0A1G1Y5F1"/>
<feature type="region of interest" description="Disordered" evidence="1">
    <location>
        <begin position="339"/>
        <end position="361"/>
    </location>
</feature>
<comment type="caution">
    <text evidence="2">The sequence shown here is derived from an EMBL/GenBank/DDBJ whole genome shotgun (WGS) entry which is preliminary data.</text>
</comment>
<proteinExistence type="predicted"/>
<evidence type="ECO:0000313" key="3">
    <source>
        <dbReference type="Proteomes" id="UP000178747"/>
    </source>
</evidence>